<feature type="transmembrane region" description="Helical" evidence="1">
    <location>
        <begin position="354"/>
        <end position="377"/>
    </location>
</feature>
<protein>
    <submittedName>
        <fullName evidence="2">Uncharacterized protein</fullName>
    </submittedName>
</protein>
<name>A0A423VA19_9PEZI</name>
<dbReference type="AlphaFoldDB" id="A0A423VA19"/>
<evidence type="ECO:0000313" key="3">
    <source>
        <dbReference type="Proteomes" id="UP000283895"/>
    </source>
</evidence>
<keyword evidence="3" id="KW-1185">Reference proteome</keyword>
<feature type="transmembrane region" description="Helical" evidence="1">
    <location>
        <begin position="389"/>
        <end position="410"/>
    </location>
</feature>
<evidence type="ECO:0000256" key="1">
    <source>
        <dbReference type="SAM" id="Phobius"/>
    </source>
</evidence>
<reference evidence="2 3" key="1">
    <citation type="submission" date="2015-09" db="EMBL/GenBank/DDBJ databases">
        <title>Host preference determinants of Valsa canker pathogens revealed by comparative genomics.</title>
        <authorList>
            <person name="Yin Z."/>
            <person name="Huang L."/>
        </authorList>
    </citation>
    <scope>NUCLEOTIDE SEQUENCE [LARGE SCALE GENOMIC DNA]</scope>
    <source>
        <strain evidence="2 3">03-1</strain>
    </source>
</reference>
<gene>
    <name evidence="2" type="ORF">VMCG_10630</name>
</gene>
<keyword evidence="1" id="KW-0472">Membrane</keyword>
<dbReference type="EMBL" id="LKEA01000091">
    <property type="protein sequence ID" value="ROV87634.1"/>
    <property type="molecule type" value="Genomic_DNA"/>
</dbReference>
<dbReference type="Gene3D" id="1.20.58.340">
    <property type="entry name" value="Magnesium transport protein CorA, transmembrane region"/>
    <property type="match status" value="1"/>
</dbReference>
<organism evidence="2 3">
    <name type="scientific">Cytospora schulzeri</name>
    <dbReference type="NCBI Taxonomy" id="448051"/>
    <lineage>
        <taxon>Eukaryota</taxon>
        <taxon>Fungi</taxon>
        <taxon>Dikarya</taxon>
        <taxon>Ascomycota</taxon>
        <taxon>Pezizomycotina</taxon>
        <taxon>Sordariomycetes</taxon>
        <taxon>Sordariomycetidae</taxon>
        <taxon>Diaporthales</taxon>
        <taxon>Cytosporaceae</taxon>
        <taxon>Cytospora</taxon>
    </lineage>
</organism>
<keyword evidence="1" id="KW-1133">Transmembrane helix</keyword>
<proteinExistence type="predicted"/>
<keyword evidence="1" id="KW-0812">Transmembrane</keyword>
<dbReference type="OrthoDB" id="3561681at2759"/>
<dbReference type="Proteomes" id="UP000283895">
    <property type="component" value="Unassembled WGS sequence"/>
</dbReference>
<accession>A0A423VA19</accession>
<dbReference type="STRING" id="356882.A0A423VA19"/>
<comment type="caution">
    <text evidence="2">The sequence shown here is derived from an EMBL/GenBank/DDBJ whole genome shotgun (WGS) entry which is preliminary data.</text>
</comment>
<evidence type="ECO:0000313" key="2">
    <source>
        <dbReference type="EMBL" id="ROV87634.1"/>
    </source>
</evidence>
<sequence length="471" mass="54449">MEGLRIEAQRLIREGILNFARHPLPDHSDVFTVLEFLQPDHPPRQQSLTSRQLRENAYTIWNPSFEQFRPPAEPMLRLVTFEFATDFSNMGRQFIYARRGVFMDIFQCFHLDEYILYMVGHDLEGFYILDDVPGREPCFCIDTVAYKLIWTHDEAIHTTNALLLSRKTKNSLQASSEFRQTLLDHRRLVSSPYLLAFVSAARSLTFINSTLTKEGINTRNMERETGWKSWRHEDGYKPNDDADPNTLMEWSWLMHSALANLHNAALHLHRTEATFELIKKLIGSYGNGQKGRRAQASNIEILRAVKVLQTQCTFGAKRIEHLEEQCRLQVSAIASTIARNDAQAALDDSTSMKVVAIMTMAFLPATFFAALFALPSLDWSQSNVIQEKFWVYWAFVVPSTLAIFAMWLPFTPRLVKWRKRKVVPWIQQQQQRAVREEADQAAEVVSVRRRESRRRSVSVAPMSSGHKHEYV</sequence>